<proteinExistence type="predicted"/>
<organism evidence="1 2">
    <name type="scientific">Pontibacter oryzae</name>
    <dbReference type="NCBI Taxonomy" id="2304593"/>
    <lineage>
        <taxon>Bacteria</taxon>
        <taxon>Pseudomonadati</taxon>
        <taxon>Bacteroidota</taxon>
        <taxon>Cytophagia</taxon>
        <taxon>Cytophagales</taxon>
        <taxon>Hymenobacteraceae</taxon>
        <taxon>Pontibacter</taxon>
    </lineage>
</organism>
<dbReference type="AlphaFoldDB" id="A0A399RZ58"/>
<gene>
    <name evidence="1" type="ORF">D1627_14760</name>
</gene>
<reference evidence="2" key="1">
    <citation type="submission" date="2018-08" db="EMBL/GenBank/DDBJ databases">
        <title>Mucilaginibacter sp. MYSH2.</title>
        <authorList>
            <person name="Seo T."/>
        </authorList>
    </citation>
    <scope>NUCLEOTIDE SEQUENCE [LARGE SCALE GENOMIC DNA]</scope>
    <source>
        <strain evidence="2">KIRAN</strain>
    </source>
</reference>
<dbReference type="EMBL" id="QWGE01000004">
    <property type="protein sequence ID" value="RIJ37066.1"/>
    <property type="molecule type" value="Genomic_DNA"/>
</dbReference>
<accession>A0A399RZ58</accession>
<dbReference type="OrthoDB" id="852698at2"/>
<comment type="caution">
    <text evidence="1">The sequence shown here is derived from an EMBL/GenBank/DDBJ whole genome shotgun (WGS) entry which is preliminary data.</text>
</comment>
<dbReference type="RefSeq" id="WP_119433002.1">
    <property type="nucleotide sequence ID" value="NZ_QWGE01000004.1"/>
</dbReference>
<evidence type="ECO:0000313" key="2">
    <source>
        <dbReference type="Proteomes" id="UP000266005"/>
    </source>
</evidence>
<evidence type="ECO:0000313" key="1">
    <source>
        <dbReference type="EMBL" id="RIJ37066.1"/>
    </source>
</evidence>
<name>A0A399RZ58_9BACT</name>
<sequence length="132" mass="15538">MKKSKFQFLNKLIAIIDSCQTDCSITLNSTWTEEEYNPEKSLRAKKLLPFVNSEWQIILTQKNKTEIVDILADYFSDADFYHAFFRVGSKLIGESYDHSDYVILNPHYFKLTEEHFKVLDDSEVKLTEDIKE</sequence>
<dbReference type="Proteomes" id="UP000266005">
    <property type="component" value="Unassembled WGS sequence"/>
</dbReference>
<keyword evidence="2" id="KW-1185">Reference proteome</keyword>
<protein>
    <submittedName>
        <fullName evidence="1">Uncharacterized protein</fullName>
    </submittedName>
</protein>